<dbReference type="NCBIfam" id="TIGR01563">
    <property type="entry name" value="gp16_SPP1"/>
    <property type="match status" value="1"/>
</dbReference>
<evidence type="ECO:0000313" key="2">
    <source>
        <dbReference type="Proteomes" id="UP000564885"/>
    </source>
</evidence>
<dbReference type="Pfam" id="PF05521">
    <property type="entry name" value="Phage_HCP"/>
    <property type="match status" value="1"/>
</dbReference>
<protein>
    <submittedName>
        <fullName evidence="1">Phage head closure protein</fullName>
    </submittedName>
</protein>
<gene>
    <name evidence="1" type="ORF">HJG44_22080</name>
</gene>
<keyword evidence="2" id="KW-1185">Reference proteome</keyword>
<reference evidence="1 2" key="1">
    <citation type="submission" date="2020-04" db="EMBL/GenBank/DDBJ databases">
        <title>Enterovirga sp. isolate from soil.</title>
        <authorList>
            <person name="Chea S."/>
            <person name="Kim D.-U."/>
        </authorList>
    </citation>
    <scope>NUCLEOTIDE SEQUENCE [LARGE SCALE GENOMIC DNA]</scope>
    <source>
        <strain evidence="1 2">DB1703</strain>
    </source>
</reference>
<dbReference type="EMBL" id="JABEPP010000007">
    <property type="protein sequence ID" value="NNM75053.1"/>
    <property type="molecule type" value="Genomic_DNA"/>
</dbReference>
<accession>A0A849IM81</accession>
<comment type="caution">
    <text evidence="1">The sequence shown here is derived from an EMBL/GenBank/DDBJ whole genome shotgun (WGS) entry which is preliminary data.</text>
</comment>
<sequence>MPSAGDLVERVSFARRSAVDDGAGNEVSGPFEEQFQRAAMFIMRPGSEAVLAARLQGQQPVTIVVRFDSQTRSVTSDWRVTDVRSGTVYAIRAAEDMDRKRQWISLVCMAGETA</sequence>
<name>A0A849IM81_9HYPH</name>
<dbReference type="Gene3D" id="2.40.10.270">
    <property type="entry name" value="Bacteriophage SPP1 head-tail adaptor protein"/>
    <property type="match status" value="1"/>
</dbReference>
<evidence type="ECO:0000313" key="1">
    <source>
        <dbReference type="EMBL" id="NNM75053.1"/>
    </source>
</evidence>
<dbReference type="InterPro" id="IPR008767">
    <property type="entry name" value="Phage_SPP1_head-tail_adaptor"/>
</dbReference>
<dbReference type="Proteomes" id="UP000564885">
    <property type="component" value="Unassembled WGS sequence"/>
</dbReference>
<proteinExistence type="predicted"/>
<dbReference type="AlphaFoldDB" id="A0A849IM81"/>
<dbReference type="InterPro" id="IPR038666">
    <property type="entry name" value="SSP1_head-tail_sf"/>
</dbReference>
<dbReference type="RefSeq" id="WP_171220556.1">
    <property type="nucleotide sequence ID" value="NZ_JABEPP010000007.1"/>
</dbReference>
<organism evidence="1 2">
    <name type="scientific">Enterovirga aerilata</name>
    <dbReference type="NCBI Taxonomy" id="2730920"/>
    <lineage>
        <taxon>Bacteria</taxon>
        <taxon>Pseudomonadati</taxon>
        <taxon>Pseudomonadota</taxon>
        <taxon>Alphaproteobacteria</taxon>
        <taxon>Hyphomicrobiales</taxon>
        <taxon>Methylobacteriaceae</taxon>
        <taxon>Enterovirga</taxon>
    </lineage>
</organism>